<keyword evidence="1" id="KW-0812">Transmembrane</keyword>
<sequence>MILKVIAEHNSGHFFECQDKGKLSIERLFGSGVESMKHCSNCGKELKDEAKFCPNCGQSVLVSNEHDEQADVKSNKQQASTDQKYVISKSHDLDEVATPRVTQKQKTNSKQSLIIAVIVAAVIILGGFSFVKKRVVVSRDQLASNITKAVQNQDGKLFLKQFSKDDQNLKFSDIGSKSVVKDIHNHSRDSLSEVGRIITDGQRVLGTEVKYHFSVESKKVLGMFTSYYLTTRRTPVRVLDYTGSGGPVTIKLRDADNQRVTKQLLNSGFFPGKYNFNVTLGDTQGNYWIWAAGDGETIDLTLTSDD</sequence>
<gene>
    <name evidence="3" type="ORF">Lp19_2702</name>
</gene>
<name>A0A165RA31_LACPN</name>
<protein>
    <recommendedName>
        <fullName evidence="2">Zinc-ribbon domain-containing protein</fullName>
    </recommendedName>
</protein>
<dbReference type="AlphaFoldDB" id="A0A165RA31"/>
<feature type="domain" description="Zinc-ribbon" evidence="2">
    <location>
        <begin position="38"/>
        <end position="59"/>
    </location>
</feature>
<dbReference type="InterPro" id="IPR026870">
    <property type="entry name" value="Zinc_ribbon_dom"/>
</dbReference>
<proteinExistence type="predicted"/>
<reference evidence="3 4" key="1">
    <citation type="submission" date="2016-03" db="EMBL/GenBank/DDBJ databases">
        <title>Comparative genomics of 54 Lactobacillus plantarum strains reveals genomic uncoupling from niche constraints.</title>
        <authorList>
            <person name="Martino M.E."/>
        </authorList>
    </citation>
    <scope>NUCLEOTIDE SEQUENCE [LARGE SCALE GENOMIC DNA]</scope>
    <source>
        <strain evidence="3 4">19.1</strain>
    </source>
</reference>
<keyword evidence="1" id="KW-1133">Transmembrane helix</keyword>
<evidence type="ECO:0000259" key="2">
    <source>
        <dbReference type="Pfam" id="PF13240"/>
    </source>
</evidence>
<organism evidence="3 4">
    <name type="scientific">Lactiplantibacillus plantarum</name>
    <name type="common">Lactobacillus plantarum</name>
    <dbReference type="NCBI Taxonomy" id="1590"/>
    <lineage>
        <taxon>Bacteria</taxon>
        <taxon>Bacillati</taxon>
        <taxon>Bacillota</taxon>
        <taxon>Bacilli</taxon>
        <taxon>Lactobacillales</taxon>
        <taxon>Lactobacillaceae</taxon>
        <taxon>Lactiplantibacillus</taxon>
    </lineage>
</organism>
<accession>A0A165RA31</accession>
<dbReference type="RefSeq" id="WP_082271772.1">
    <property type="nucleotide sequence ID" value="NZ_JANEZK010000011.1"/>
</dbReference>
<dbReference type="EMBL" id="LUXM01000037">
    <property type="protein sequence ID" value="KZU92999.1"/>
    <property type="molecule type" value="Genomic_DNA"/>
</dbReference>
<dbReference type="Pfam" id="PF13240">
    <property type="entry name" value="Zn_Ribbon_1"/>
    <property type="match status" value="1"/>
</dbReference>
<feature type="transmembrane region" description="Helical" evidence="1">
    <location>
        <begin position="113"/>
        <end position="131"/>
    </location>
</feature>
<dbReference type="Proteomes" id="UP000076882">
    <property type="component" value="Unassembled WGS sequence"/>
</dbReference>
<dbReference type="PATRIC" id="fig|1590.201.peg.2622"/>
<keyword evidence="1" id="KW-0472">Membrane</keyword>
<evidence type="ECO:0000256" key="1">
    <source>
        <dbReference type="SAM" id="Phobius"/>
    </source>
</evidence>
<evidence type="ECO:0000313" key="4">
    <source>
        <dbReference type="Proteomes" id="UP000076882"/>
    </source>
</evidence>
<evidence type="ECO:0000313" key="3">
    <source>
        <dbReference type="EMBL" id="KZU92999.1"/>
    </source>
</evidence>
<comment type="caution">
    <text evidence="3">The sequence shown here is derived from an EMBL/GenBank/DDBJ whole genome shotgun (WGS) entry which is preliminary data.</text>
</comment>